<comment type="caution">
    <text evidence="2">The sequence shown here is derived from an EMBL/GenBank/DDBJ whole genome shotgun (WGS) entry which is preliminary data.</text>
</comment>
<gene>
    <name evidence="2" type="ORF">DNHGIG_01330</name>
</gene>
<dbReference type="AlphaFoldDB" id="A0AAV4LA91"/>
<dbReference type="EMBL" id="BOQE01000001">
    <property type="protein sequence ID" value="GIM44584.1"/>
    <property type="molecule type" value="Genomic_DNA"/>
</dbReference>
<organism evidence="2 3">
    <name type="scientific">Collibacillus ludicampi</name>
    <dbReference type="NCBI Taxonomy" id="2771369"/>
    <lineage>
        <taxon>Bacteria</taxon>
        <taxon>Bacillati</taxon>
        <taxon>Bacillota</taxon>
        <taxon>Bacilli</taxon>
        <taxon>Bacillales</taxon>
        <taxon>Alicyclobacillaceae</taxon>
        <taxon>Collibacillus</taxon>
    </lineage>
</organism>
<reference evidence="2" key="1">
    <citation type="journal article" date="2023" name="Int. J. Syst. Evol. Microbiol.">
        <title>Collibacillus ludicampi gen. nov., sp. nov., a new soil bacterium of the family Alicyclobacillaceae.</title>
        <authorList>
            <person name="Jojima T."/>
            <person name="Ioku Y."/>
            <person name="Fukuta Y."/>
            <person name="Shirasaka N."/>
            <person name="Matsumura Y."/>
            <person name="Mori M."/>
        </authorList>
    </citation>
    <scope>NUCLEOTIDE SEQUENCE</scope>
    <source>
        <strain evidence="2">TP075</strain>
    </source>
</reference>
<keyword evidence="1" id="KW-0812">Transmembrane</keyword>
<keyword evidence="1" id="KW-0472">Membrane</keyword>
<sequence>MDCERIRMNSKSTEIANRRFPRNERERGSVLLLTLFLTMLGVWIASTMFISATSQYRTALAHRQISQGNWLAEAAIMRAIGELNRNAAWRAGFTNIPFGGGTYSLTVQALDKQLMKLSAEGRIGVKVRRTIEVIYDTNTKKVLSWKEG</sequence>
<evidence type="ECO:0008006" key="4">
    <source>
        <dbReference type="Google" id="ProtNLM"/>
    </source>
</evidence>
<name>A0AAV4LA91_9BACL</name>
<evidence type="ECO:0000313" key="3">
    <source>
        <dbReference type="Proteomes" id="UP001057291"/>
    </source>
</evidence>
<keyword evidence="3" id="KW-1185">Reference proteome</keyword>
<evidence type="ECO:0000313" key="2">
    <source>
        <dbReference type="EMBL" id="GIM44584.1"/>
    </source>
</evidence>
<protein>
    <recommendedName>
        <fullName evidence="4">Type 4 fimbrial biogenesis protein PilX N-terminal domain-containing protein</fullName>
    </recommendedName>
</protein>
<evidence type="ECO:0000256" key="1">
    <source>
        <dbReference type="SAM" id="Phobius"/>
    </source>
</evidence>
<proteinExistence type="predicted"/>
<keyword evidence="1" id="KW-1133">Transmembrane helix</keyword>
<accession>A0AAV4LA91</accession>
<feature type="transmembrane region" description="Helical" evidence="1">
    <location>
        <begin position="28"/>
        <end position="50"/>
    </location>
</feature>
<dbReference type="Proteomes" id="UP001057291">
    <property type="component" value="Unassembled WGS sequence"/>
</dbReference>